<dbReference type="Pfam" id="PF02518">
    <property type="entry name" value="HATPase_c"/>
    <property type="match status" value="1"/>
</dbReference>
<dbReference type="InterPro" id="IPR050482">
    <property type="entry name" value="Sensor_HK_TwoCompSys"/>
</dbReference>
<evidence type="ECO:0000256" key="1">
    <source>
        <dbReference type="ARBA" id="ARBA00022679"/>
    </source>
</evidence>
<dbReference type="PANTHER" id="PTHR24421">
    <property type="entry name" value="NITRATE/NITRITE SENSOR PROTEIN NARX-RELATED"/>
    <property type="match status" value="1"/>
</dbReference>
<feature type="transmembrane region" description="Helical" evidence="4">
    <location>
        <begin position="12"/>
        <end position="31"/>
    </location>
</feature>
<proteinExistence type="predicted"/>
<accession>A0A4Q2EIY3</accession>
<keyword evidence="7" id="KW-1185">Reference proteome</keyword>
<feature type="transmembrane region" description="Helical" evidence="4">
    <location>
        <begin position="511"/>
        <end position="531"/>
    </location>
</feature>
<feature type="transmembrane region" description="Helical" evidence="4">
    <location>
        <begin position="543"/>
        <end position="560"/>
    </location>
</feature>
<gene>
    <name evidence="6" type="ORF">C1706_04510</name>
</gene>
<evidence type="ECO:0000256" key="3">
    <source>
        <dbReference type="ARBA" id="ARBA00023012"/>
    </source>
</evidence>
<sequence length="729" mass="75787">MAQAGFLGWTDRVGALITMATSLGAMAFAAGQLGQLNVMWLSIIGGALAGTSALMPIYAWGQRGVKVPAMLFALAVTAGLITWPFAWQGGPTTEAPWFWPCIGAAAVVLCIGWNTAVAIVASTLMSLAFIAVRVSPSGGEVAAMVAVQDALLVGVQPLLTVLLFAHMRRQAALVDARVNEARRLESEAAIQTTLEAQRSQLDAVIHDHVMTTLVGAARSAGSHDPHVTELANHAIARLQAHVVGDDGAVSFAPIHVEQLIGEAALATSPLVRVSGTVESGASAIPAEAVRALAQATREAVLNGDKHARANVIAVTTTIGMTEGRVMVRVEIVDDGVGFDTAKVPERRLGIRLSLRERMRTSGGDATITSEPGVGTAVVLEWIADEADDADALGGTLPPILAAITLGPMGWVLGFSVLVSSVGGLLASFPAAPVPTAIAAGCLLVSAWVALLRFGQPFTRARTVVVVGLGLGATVCGLLTSSAPWSIHQAWLAGGISVIAVLLLVGGQRFAAWLLALTGAVLLVASAILAAVPIWPELVIAAEPSAWLLVAEMLLGWMVHVQGDLDAARRQSESAAAATAEAFAALVLREVWLADMRDEFGGMLEKLRDPSYPITQEDREECLALEGRLRDGIKSSNLSAPALSAAVMAARLRGIDVTLIDNRGSSLGEAVRRAAVRHLVDMVTNATSGRIVARTAPEGYDEAVTIVQADANGSTLTKVLNDGTIVVSQT</sequence>
<dbReference type="GO" id="GO:0000160">
    <property type="term" value="P:phosphorelay signal transduction system"/>
    <property type="evidence" value="ECO:0007669"/>
    <property type="project" value="UniProtKB-KW"/>
</dbReference>
<feature type="transmembrane region" description="Helical" evidence="4">
    <location>
        <begin position="97"/>
        <end position="130"/>
    </location>
</feature>
<evidence type="ECO:0000256" key="4">
    <source>
        <dbReference type="SAM" id="Phobius"/>
    </source>
</evidence>
<dbReference type="Proteomes" id="UP000290624">
    <property type="component" value="Unassembled WGS sequence"/>
</dbReference>
<evidence type="ECO:0000313" key="7">
    <source>
        <dbReference type="Proteomes" id="UP000290624"/>
    </source>
</evidence>
<dbReference type="SUPFAM" id="SSF55874">
    <property type="entry name" value="ATPase domain of HSP90 chaperone/DNA topoisomerase II/histidine kinase"/>
    <property type="match status" value="1"/>
</dbReference>
<dbReference type="PANTHER" id="PTHR24421:SF61">
    <property type="entry name" value="OXYGEN SENSOR HISTIDINE KINASE NREB"/>
    <property type="match status" value="1"/>
</dbReference>
<name>A0A4Q2EIY3_9ACTN</name>
<dbReference type="Gene3D" id="3.30.565.10">
    <property type="entry name" value="Histidine kinase-like ATPase, C-terminal domain"/>
    <property type="match status" value="1"/>
</dbReference>
<organism evidence="6 7">
    <name type="scientific">Propioniciclava flava</name>
    <dbReference type="NCBI Taxonomy" id="2072026"/>
    <lineage>
        <taxon>Bacteria</taxon>
        <taxon>Bacillati</taxon>
        <taxon>Actinomycetota</taxon>
        <taxon>Actinomycetes</taxon>
        <taxon>Propionibacteriales</taxon>
        <taxon>Propionibacteriaceae</taxon>
        <taxon>Propioniciclava</taxon>
    </lineage>
</organism>
<reference evidence="6 7" key="1">
    <citation type="submission" date="2018-01" db="EMBL/GenBank/DDBJ databases">
        <title>Lactibacter flavus gen. nov., sp. nov., a novel bacterium of the family Propionibacteriaceae isolated from raw milk and dairy products.</title>
        <authorList>
            <person name="Wenning M."/>
            <person name="Breitenwieser F."/>
            <person name="Huptas C."/>
            <person name="von Neubeck M."/>
            <person name="Busse H.-J."/>
            <person name="Scherer S."/>
        </authorList>
    </citation>
    <scope>NUCLEOTIDE SEQUENCE [LARGE SCALE GENOMIC DNA]</scope>
    <source>
        <strain evidence="6 7">VG341</strain>
    </source>
</reference>
<evidence type="ECO:0000256" key="2">
    <source>
        <dbReference type="ARBA" id="ARBA00022777"/>
    </source>
</evidence>
<keyword evidence="3" id="KW-0902">Two-component regulatory system</keyword>
<dbReference type="InterPro" id="IPR003594">
    <property type="entry name" value="HATPase_dom"/>
</dbReference>
<feature type="transmembrane region" description="Helical" evidence="4">
    <location>
        <begin position="38"/>
        <end position="61"/>
    </location>
</feature>
<dbReference type="AlphaFoldDB" id="A0A4Q2EIY3"/>
<feature type="transmembrane region" description="Helical" evidence="4">
    <location>
        <begin position="431"/>
        <end position="451"/>
    </location>
</feature>
<keyword evidence="2" id="KW-0418">Kinase</keyword>
<evidence type="ECO:0000259" key="5">
    <source>
        <dbReference type="Pfam" id="PF02518"/>
    </source>
</evidence>
<evidence type="ECO:0000313" key="6">
    <source>
        <dbReference type="EMBL" id="RXW33113.1"/>
    </source>
</evidence>
<feature type="transmembrane region" description="Helical" evidence="4">
    <location>
        <begin position="486"/>
        <end position="504"/>
    </location>
</feature>
<keyword evidence="1" id="KW-0808">Transferase</keyword>
<feature type="transmembrane region" description="Helical" evidence="4">
    <location>
        <begin position="399"/>
        <end position="425"/>
    </location>
</feature>
<feature type="transmembrane region" description="Helical" evidence="4">
    <location>
        <begin position="67"/>
        <end position="85"/>
    </location>
</feature>
<dbReference type="GO" id="GO:0016301">
    <property type="term" value="F:kinase activity"/>
    <property type="evidence" value="ECO:0007669"/>
    <property type="project" value="UniProtKB-KW"/>
</dbReference>
<feature type="domain" description="Histidine kinase/HSP90-like ATPase" evidence="5">
    <location>
        <begin position="290"/>
        <end position="380"/>
    </location>
</feature>
<feature type="transmembrane region" description="Helical" evidence="4">
    <location>
        <begin position="463"/>
        <end position="480"/>
    </location>
</feature>
<keyword evidence="4" id="KW-1133">Transmembrane helix</keyword>
<protein>
    <recommendedName>
        <fullName evidence="5">Histidine kinase/HSP90-like ATPase domain-containing protein</fullName>
    </recommendedName>
</protein>
<dbReference type="CDD" id="cd16917">
    <property type="entry name" value="HATPase_UhpB-NarQ-NarX-like"/>
    <property type="match status" value="1"/>
</dbReference>
<dbReference type="EMBL" id="PPCV01000002">
    <property type="protein sequence ID" value="RXW33113.1"/>
    <property type="molecule type" value="Genomic_DNA"/>
</dbReference>
<comment type="caution">
    <text evidence="6">The sequence shown here is derived from an EMBL/GenBank/DDBJ whole genome shotgun (WGS) entry which is preliminary data.</text>
</comment>
<dbReference type="InterPro" id="IPR036890">
    <property type="entry name" value="HATPase_C_sf"/>
</dbReference>
<keyword evidence="4" id="KW-0472">Membrane</keyword>
<keyword evidence="4" id="KW-0812">Transmembrane</keyword>